<dbReference type="InterPro" id="IPR050266">
    <property type="entry name" value="AB_hydrolase_sf"/>
</dbReference>
<dbReference type="PANTHER" id="PTHR43798:SF33">
    <property type="entry name" value="HYDROLASE, PUTATIVE (AFU_ORTHOLOGUE AFUA_2G14860)-RELATED"/>
    <property type="match status" value="1"/>
</dbReference>
<keyword evidence="3" id="KW-1185">Reference proteome</keyword>
<accession>A0A8H7UMY6</accession>
<dbReference type="GO" id="GO:0016020">
    <property type="term" value="C:membrane"/>
    <property type="evidence" value="ECO:0007669"/>
    <property type="project" value="TreeGrafter"/>
</dbReference>
<protein>
    <recommendedName>
        <fullName evidence="1">AB hydrolase-1 domain-containing protein</fullName>
    </recommendedName>
</protein>
<evidence type="ECO:0000259" key="1">
    <source>
        <dbReference type="Pfam" id="PF12697"/>
    </source>
</evidence>
<sequence length="288" mass="31990">MHNNFSQNRAEAVQIKWVNTLTDDIQLYSEATGDPKSPAIVFVHGFAQAGLAFDHQFYDHDLTSRFYMVRYDMRGHGWSSAPDSLDAYNSDTKWGEDLQSVIQAWDLKNVSLVGWSQGGVVISEYIRVAGQENVANMIYAAPSTSIGNPGPSTLNPNYTAIFPAIISTDYETRMLGFKSFTTMITKKPLAQDSYMKALGWMLATKPICSQGMRKRVSDNTQALKNLRKPTLIIQGDDDRIQLPLATQITCELISNSKLVTIENAGHACFLDQPKVFNQLISQGEPGLV</sequence>
<dbReference type="InterPro" id="IPR000073">
    <property type="entry name" value="AB_hydrolase_1"/>
</dbReference>
<comment type="caution">
    <text evidence="2">The sequence shown here is derived from an EMBL/GenBank/DDBJ whole genome shotgun (WGS) entry which is preliminary data.</text>
</comment>
<feature type="domain" description="AB hydrolase-1" evidence="1">
    <location>
        <begin position="40"/>
        <end position="278"/>
    </location>
</feature>
<proteinExistence type="predicted"/>
<name>A0A8H7UMY6_9FUNG</name>
<dbReference type="SUPFAM" id="SSF53474">
    <property type="entry name" value="alpha/beta-Hydrolases"/>
    <property type="match status" value="1"/>
</dbReference>
<gene>
    <name evidence="2" type="ORF">INT44_002471</name>
</gene>
<dbReference type="PANTHER" id="PTHR43798">
    <property type="entry name" value="MONOACYLGLYCEROL LIPASE"/>
    <property type="match status" value="1"/>
</dbReference>
<dbReference type="EMBL" id="JAEPRA010000005">
    <property type="protein sequence ID" value="KAG2185678.1"/>
    <property type="molecule type" value="Genomic_DNA"/>
</dbReference>
<dbReference type="Proteomes" id="UP000612746">
    <property type="component" value="Unassembled WGS sequence"/>
</dbReference>
<dbReference type="InterPro" id="IPR029058">
    <property type="entry name" value="AB_hydrolase_fold"/>
</dbReference>
<dbReference type="Gene3D" id="3.40.50.1820">
    <property type="entry name" value="alpha/beta hydrolase"/>
    <property type="match status" value="1"/>
</dbReference>
<organism evidence="2 3">
    <name type="scientific">Umbelopsis vinacea</name>
    <dbReference type="NCBI Taxonomy" id="44442"/>
    <lineage>
        <taxon>Eukaryota</taxon>
        <taxon>Fungi</taxon>
        <taxon>Fungi incertae sedis</taxon>
        <taxon>Mucoromycota</taxon>
        <taxon>Mucoromycotina</taxon>
        <taxon>Umbelopsidomycetes</taxon>
        <taxon>Umbelopsidales</taxon>
        <taxon>Umbelopsidaceae</taxon>
        <taxon>Umbelopsis</taxon>
    </lineage>
</organism>
<evidence type="ECO:0000313" key="3">
    <source>
        <dbReference type="Proteomes" id="UP000612746"/>
    </source>
</evidence>
<dbReference type="Pfam" id="PF12697">
    <property type="entry name" value="Abhydrolase_6"/>
    <property type="match status" value="1"/>
</dbReference>
<evidence type="ECO:0000313" key="2">
    <source>
        <dbReference type="EMBL" id="KAG2185678.1"/>
    </source>
</evidence>
<dbReference type="OrthoDB" id="408373at2759"/>
<dbReference type="AlphaFoldDB" id="A0A8H7UMY6"/>
<reference evidence="2" key="1">
    <citation type="submission" date="2020-12" db="EMBL/GenBank/DDBJ databases">
        <title>Metabolic potential, ecology and presence of endohyphal bacteria is reflected in genomic diversity of Mucoromycotina.</title>
        <authorList>
            <person name="Muszewska A."/>
            <person name="Okrasinska A."/>
            <person name="Steczkiewicz K."/>
            <person name="Drgas O."/>
            <person name="Orlowska M."/>
            <person name="Perlinska-Lenart U."/>
            <person name="Aleksandrzak-Piekarczyk T."/>
            <person name="Szatraj K."/>
            <person name="Zielenkiewicz U."/>
            <person name="Pilsyk S."/>
            <person name="Malc E."/>
            <person name="Mieczkowski P."/>
            <person name="Kruszewska J.S."/>
            <person name="Biernat P."/>
            <person name="Pawlowska J."/>
        </authorList>
    </citation>
    <scope>NUCLEOTIDE SEQUENCE</scope>
    <source>
        <strain evidence="2">WA0000051536</strain>
    </source>
</reference>